<organism evidence="2 3">
    <name type="scientific">Curtobacterium oceanosedimentum</name>
    <dbReference type="NCBI Taxonomy" id="465820"/>
    <lineage>
        <taxon>Bacteria</taxon>
        <taxon>Bacillati</taxon>
        <taxon>Actinomycetota</taxon>
        <taxon>Actinomycetes</taxon>
        <taxon>Micrococcales</taxon>
        <taxon>Microbacteriaceae</taxon>
        <taxon>Curtobacterium</taxon>
    </lineage>
</organism>
<dbReference type="Proteomes" id="UP000072763">
    <property type="component" value="Unassembled WGS sequence"/>
</dbReference>
<protein>
    <submittedName>
        <fullName evidence="2">Uncharacterized protein</fullName>
    </submittedName>
</protein>
<dbReference type="RefSeq" id="WP_058750661.1">
    <property type="nucleotide sequence ID" value="NZ_LDRC01000100.1"/>
</dbReference>
<keyword evidence="1" id="KW-0472">Membrane</keyword>
<feature type="transmembrane region" description="Helical" evidence="1">
    <location>
        <begin position="12"/>
        <end position="29"/>
    </location>
</feature>
<dbReference type="OrthoDB" id="5021800at2"/>
<evidence type="ECO:0000313" key="2">
    <source>
        <dbReference type="EMBL" id="KTR47778.1"/>
    </source>
</evidence>
<dbReference type="EMBL" id="LDRC01000100">
    <property type="protein sequence ID" value="KTR47778.1"/>
    <property type="molecule type" value="Genomic_DNA"/>
</dbReference>
<feature type="transmembrane region" description="Helical" evidence="1">
    <location>
        <begin position="35"/>
        <end position="56"/>
    </location>
</feature>
<gene>
    <name evidence="2" type="ORF">NS359_14965</name>
</gene>
<keyword evidence="1" id="KW-1133">Transmembrane helix</keyword>
<proteinExistence type="predicted"/>
<dbReference type="AlphaFoldDB" id="A0A147DMS9"/>
<evidence type="ECO:0000256" key="1">
    <source>
        <dbReference type="SAM" id="Phobius"/>
    </source>
</evidence>
<reference evidence="2 3" key="1">
    <citation type="journal article" date="2016" name="Front. Microbiol.">
        <title>Genomic Resource of Rice Seed Associated Bacteria.</title>
        <authorList>
            <person name="Midha S."/>
            <person name="Bansal K."/>
            <person name="Sharma S."/>
            <person name="Kumar N."/>
            <person name="Patil P.P."/>
            <person name="Chaudhry V."/>
            <person name="Patil P.B."/>
        </authorList>
    </citation>
    <scope>NUCLEOTIDE SEQUENCE [LARGE SCALE GENOMIC DNA]</scope>
    <source>
        <strain evidence="2 3">NS359</strain>
    </source>
</reference>
<comment type="caution">
    <text evidence="2">The sequence shown here is derived from an EMBL/GenBank/DDBJ whole genome shotgun (WGS) entry which is preliminary data.</text>
</comment>
<keyword evidence="1" id="KW-0812">Transmembrane</keyword>
<name>A0A147DMS9_9MICO</name>
<evidence type="ECO:0000313" key="3">
    <source>
        <dbReference type="Proteomes" id="UP000072763"/>
    </source>
</evidence>
<sequence length="65" mass="7308">MDVVTAKVLGTGAFIFGLIFIVTSIVRLSRPDLDVLLVILNIVFGALLLYTGFRLWRSALRDRDR</sequence>
<accession>A0A147DMS9</accession>
<dbReference type="PATRIC" id="fig|465820.4.peg.159"/>